<proteinExistence type="predicted"/>
<dbReference type="EMBL" id="JAYXUG010000013">
    <property type="protein sequence ID" value="MEC6833007.1"/>
    <property type="molecule type" value="Genomic_DNA"/>
</dbReference>
<evidence type="ECO:0000313" key="2">
    <source>
        <dbReference type="Proteomes" id="UP001306119"/>
    </source>
</evidence>
<dbReference type="RefSeq" id="WP_327775307.1">
    <property type="nucleotide sequence ID" value="NZ_JAYXUG010000013.1"/>
</dbReference>
<accession>A0ABU6L8Y6</accession>
<keyword evidence="2" id="KW-1185">Reference proteome</keyword>
<comment type="caution">
    <text evidence="1">The sequence shown here is derived from an EMBL/GenBank/DDBJ whole genome shotgun (WGS) entry which is preliminary data.</text>
</comment>
<sequence length="67" mass="8061">MGNLTKRESGWYWVKHSEWWAVMLWDSEDEIWLVSGIEYPTLTDYDMQEIDERQITRVPVQEVVNNG</sequence>
<dbReference type="Proteomes" id="UP001306119">
    <property type="component" value="Unassembled WGS sequence"/>
</dbReference>
<organism evidence="1 2">
    <name type="scientific">Photobacterium toruni</name>
    <dbReference type="NCBI Taxonomy" id="1935446"/>
    <lineage>
        <taxon>Bacteria</taxon>
        <taxon>Pseudomonadati</taxon>
        <taxon>Pseudomonadota</taxon>
        <taxon>Gammaproteobacteria</taxon>
        <taxon>Vibrionales</taxon>
        <taxon>Vibrionaceae</taxon>
        <taxon>Photobacterium</taxon>
    </lineage>
</organism>
<name>A0ABU6L8Y6_9GAMM</name>
<evidence type="ECO:0000313" key="1">
    <source>
        <dbReference type="EMBL" id="MEC6833007.1"/>
    </source>
</evidence>
<reference evidence="1 2" key="1">
    <citation type="submission" date="2024-01" db="EMBL/GenBank/DDBJ databases">
        <title>Active colonisers of the gastrointestinal tract of Atlantic salmon farmed in a warm water region.</title>
        <authorList>
            <person name="Bowman J.P."/>
        </authorList>
    </citation>
    <scope>NUCLEOTIDE SEQUENCE [LARGE SCALE GENOMIC DNA]</scope>
    <source>
        <strain evidence="1 2">S3MW1</strain>
    </source>
</reference>
<gene>
    <name evidence="1" type="ORF">VXS06_14665</name>
</gene>
<evidence type="ECO:0008006" key="3">
    <source>
        <dbReference type="Google" id="ProtNLM"/>
    </source>
</evidence>
<protein>
    <recommendedName>
        <fullName evidence="3">DUF4178 domain-containing protein</fullName>
    </recommendedName>
</protein>